<dbReference type="GO" id="GO:0071973">
    <property type="term" value="P:bacterial-type flagellum-dependent cell motility"/>
    <property type="evidence" value="ECO:0007669"/>
    <property type="project" value="TreeGrafter"/>
</dbReference>
<dbReference type="Pfam" id="PF02561">
    <property type="entry name" value="FliS"/>
    <property type="match status" value="1"/>
</dbReference>
<dbReference type="PIRSF" id="PIRSF039090">
    <property type="entry name" value="Flis"/>
    <property type="match status" value="1"/>
</dbReference>
<keyword evidence="5" id="KW-0143">Chaperone</keyword>
<evidence type="ECO:0000256" key="4">
    <source>
        <dbReference type="ARBA" id="ARBA00022795"/>
    </source>
</evidence>
<dbReference type="NCBIfam" id="TIGR00208">
    <property type="entry name" value="fliS"/>
    <property type="match status" value="1"/>
</dbReference>
<dbReference type="AlphaFoldDB" id="A0A1M5YES6"/>
<dbReference type="STRING" id="299255.SAMN02745129_4165"/>
<dbReference type="RefSeq" id="WP_067660676.1">
    <property type="nucleotide sequence ID" value="NZ_FQXG01000007.1"/>
</dbReference>
<dbReference type="GO" id="GO:0044780">
    <property type="term" value="P:bacterial-type flagellum assembly"/>
    <property type="evidence" value="ECO:0007669"/>
    <property type="project" value="InterPro"/>
</dbReference>
<reference evidence="7 8" key="1">
    <citation type="submission" date="2016-11" db="EMBL/GenBank/DDBJ databases">
        <authorList>
            <person name="Jaros S."/>
            <person name="Januszkiewicz K."/>
            <person name="Wedrychowicz H."/>
        </authorList>
    </citation>
    <scope>NUCLEOTIDE SEQUENCE [LARGE SCALE GENOMIC DNA]</scope>
    <source>
        <strain evidence="7 8">DSM 16917</strain>
    </source>
</reference>
<keyword evidence="7" id="KW-0969">Cilium</keyword>
<dbReference type="Proteomes" id="UP000184268">
    <property type="component" value="Unassembled WGS sequence"/>
</dbReference>
<evidence type="ECO:0000256" key="6">
    <source>
        <dbReference type="PIRNR" id="PIRNR039090"/>
    </source>
</evidence>
<dbReference type="OrthoDB" id="9792010at2"/>
<comment type="subcellular location">
    <subcellularLocation>
        <location evidence="1 6">Cytoplasm</location>
        <location evidence="1 6">Cytosol</location>
    </subcellularLocation>
</comment>
<evidence type="ECO:0000256" key="2">
    <source>
        <dbReference type="ARBA" id="ARBA00008787"/>
    </source>
</evidence>
<accession>A0A1M5YES6</accession>
<proteinExistence type="inferred from homology"/>
<evidence type="ECO:0000313" key="7">
    <source>
        <dbReference type="EMBL" id="SHI10527.1"/>
    </source>
</evidence>
<keyword evidence="7" id="KW-0282">Flagellum</keyword>
<dbReference type="InterPro" id="IPR036584">
    <property type="entry name" value="FliS_sf"/>
</dbReference>
<evidence type="ECO:0000256" key="3">
    <source>
        <dbReference type="ARBA" id="ARBA00022490"/>
    </source>
</evidence>
<dbReference type="SUPFAM" id="SSF101116">
    <property type="entry name" value="Flagellar export chaperone FliS"/>
    <property type="match status" value="1"/>
</dbReference>
<dbReference type="Gene3D" id="1.20.120.340">
    <property type="entry name" value="Flagellar protein FliS"/>
    <property type="match status" value="1"/>
</dbReference>
<keyword evidence="7" id="KW-0966">Cell projection</keyword>
<protein>
    <recommendedName>
        <fullName evidence="6">Flagellar secretion chaperone FliS</fullName>
    </recommendedName>
</protein>
<keyword evidence="4 6" id="KW-1005">Bacterial flagellum biogenesis</keyword>
<dbReference type="InterPro" id="IPR003713">
    <property type="entry name" value="FliS"/>
</dbReference>
<evidence type="ECO:0000256" key="5">
    <source>
        <dbReference type="ARBA" id="ARBA00023186"/>
    </source>
</evidence>
<comment type="similarity">
    <text evidence="2 6">Belongs to the FliS family.</text>
</comment>
<dbReference type="GO" id="GO:0005829">
    <property type="term" value="C:cytosol"/>
    <property type="evidence" value="ECO:0007669"/>
    <property type="project" value="UniProtKB-SubCell"/>
</dbReference>
<organism evidence="7 8">
    <name type="scientific">Ferrimonas marina</name>
    <dbReference type="NCBI Taxonomy" id="299255"/>
    <lineage>
        <taxon>Bacteria</taxon>
        <taxon>Pseudomonadati</taxon>
        <taxon>Pseudomonadota</taxon>
        <taxon>Gammaproteobacteria</taxon>
        <taxon>Alteromonadales</taxon>
        <taxon>Ferrimonadaceae</taxon>
        <taxon>Ferrimonas</taxon>
    </lineage>
</organism>
<evidence type="ECO:0000313" key="8">
    <source>
        <dbReference type="Proteomes" id="UP000184268"/>
    </source>
</evidence>
<dbReference type="PANTHER" id="PTHR34773:SF1">
    <property type="entry name" value="FLAGELLAR SECRETION CHAPERONE FLIS"/>
    <property type="match status" value="1"/>
</dbReference>
<name>A0A1M5YES6_9GAMM</name>
<dbReference type="EMBL" id="FQXG01000007">
    <property type="protein sequence ID" value="SHI10527.1"/>
    <property type="molecule type" value="Genomic_DNA"/>
</dbReference>
<keyword evidence="3 6" id="KW-0963">Cytoplasm</keyword>
<dbReference type="PANTHER" id="PTHR34773">
    <property type="entry name" value="FLAGELLAR SECRETION CHAPERONE FLIS"/>
    <property type="match status" value="1"/>
</dbReference>
<evidence type="ECO:0000256" key="1">
    <source>
        <dbReference type="ARBA" id="ARBA00004514"/>
    </source>
</evidence>
<sequence>MRGSLKAYNKVNIDSQAAVASPHKVVQMLLGGSIQKLLQAHLAIEQEQLGKKGELISRTIEIVAHLQAALDFEQGGEIAQNLSAMYDYIVRRLAEANANNDKAILLEVVDLLKTVKEGWDAIPPEHHHLPQAG</sequence>
<dbReference type="CDD" id="cd16098">
    <property type="entry name" value="FliS"/>
    <property type="match status" value="1"/>
</dbReference>
<keyword evidence="8" id="KW-1185">Reference proteome</keyword>
<gene>
    <name evidence="7" type="ORF">SAMN02745129_4165</name>
</gene>